<evidence type="ECO:0000313" key="3">
    <source>
        <dbReference type="EMBL" id="KAG6503767.1"/>
    </source>
</evidence>
<organism evidence="3 4">
    <name type="scientific">Zingiber officinale</name>
    <name type="common">Ginger</name>
    <name type="synonym">Amomum zingiber</name>
    <dbReference type="NCBI Taxonomy" id="94328"/>
    <lineage>
        <taxon>Eukaryota</taxon>
        <taxon>Viridiplantae</taxon>
        <taxon>Streptophyta</taxon>
        <taxon>Embryophyta</taxon>
        <taxon>Tracheophyta</taxon>
        <taxon>Spermatophyta</taxon>
        <taxon>Magnoliopsida</taxon>
        <taxon>Liliopsida</taxon>
        <taxon>Zingiberales</taxon>
        <taxon>Zingiberaceae</taxon>
        <taxon>Zingiber</taxon>
    </lineage>
</organism>
<dbReference type="PANTHER" id="PTHR34807:SF3">
    <property type="entry name" value="OS08G0270800 PROTEIN"/>
    <property type="match status" value="1"/>
</dbReference>
<proteinExistence type="predicted"/>
<dbReference type="EMBL" id="JACMSC010000010">
    <property type="protein sequence ID" value="KAG6503767.1"/>
    <property type="molecule type" value="Genomic_DNA"/>
</dbReference>
<dbReference type="AlphaFoldDB" id="A0A8J5GI38"/>
<feature type="coiled-coil region" evidence="1">
    <location>
        <begin position="38"/>
        <end position="65"/>
    </location>
</feature>
<feature type="region of interest" description="Disordered" evidence="2">
    <location>
        <begin position="127"/>
        <end position="149"/>
    </location>
</feature>
<feature type="compositionally biased region" description="Basic and acidic residues" evidence="2">
    <location>
        <begin position="135"/>
        <end position="146"/>
    </location>
</feature>
<sequence length="187" mass="21242">MGKGKKLSEEAKAKFRHQSLLQDYGDLVKETEAKRMKLQMAKQKKLKLLAEVKFLQKRYKSLMQNPSGAKQFRLKKKPQSQPFICQPSNANAFSQLPAKEQRVKLRDFAAPTTSVIDLNQIGEDTDEYPLSFDSEPAKADKPRKSLAESNTAANDLNLSICRDVVHEPSNKVANRKITWQDQLALRV</sequence>
<gene>
    <name evidence="3" type="ORF">ZIOFF_036091</name>
</gene>
<dbReference type="PANTHER" id="PTHR34807">
    <property type="entry name" value="OS08G0270800 PROTEIN"/>
    <property type="match status" value="1"/>
</dbReference>
<keyword evidence="1" id="KW-0175">Coiled coil</keyword>
<keyword evidence="4" id="KW-1185">Reference proteome</keyword>
<reference evidence="3 4" key="1">
    <citation type="submission" date="2020-08" db="EMBL/GenBank/DDBJ databases">
        <title>Plant Genome Project.</title>
        <authorList>
            <person name="Zhang R.-G."/>
        </authorList>
    </citation>
    <scope>NUCLEOTIDE SEQUENCE [LARGE SCALE GENOMIC DNA]</scope>
    <source>
        <tissue evidence="3">Rhizome</tissue>
    </source>
</reference>
<name>A0A8J5GI38_ZINOF</name>
<protein>
    <submittedName>
        <fullName evidence="3">Uncharacterized protein</fullName>
    </submittedName>
</protein>
<comment type="caution">
    <text evidence="3">The sequence shown here is derived from an EMBL/GenBank/DDBJ whole genome shotgun (WGS) entry which is preliminary data.</text>
</comment>
<accession>A0A8J5GI38</accession>
<dbReference type="Proteomes" id="UP000734854">
    <property type="component" value="Unassembled WGS sequence"/>
</dbReference>
<evidence type="ECO:0000256" key="2">
    <source>
        <dbReference type="SAM" id="MobiDB-lite"/>
    </source>
</evidence>
<evidence type="ECO:0000256" key="1">
    <source>
        <dbReference type="SAM" id="Coils"/>
    </source>
</evidence>
<evidence type="ECO:0000313" key="4">
    <source>
        <dbReference type="Proteomes" id="UP000734854"/>
    </source>
</evidence>